<dbReference type="EMBL" id="JAPDGR010003734">
    <property type="protein sequence ID" value="KAJ2970239.1"/>
    <property type="molecule type" value="Genomic_DNA"/>
</dbReference>
<organism evidence="1 2">
    <name type="scientific">Xylaria curta</name>
    <dbReference type="NCBI Taxonomy" id="42375"/>
    <lineage>
        <taxon>Eukaryota</taxon>
        <taxon>Fungi</taxon>
        <taxon>Dikarya</taxon>
        <taxon>Ascomycota</taxon>
        <taxon>Pezizomycotina</taxon>
        <taxon>Sordariomycetes</taxon>
        <taxon>Xylariomycetidae</taxon>
        <taxon>Xylariales</taxon>
        <taxon>Xylariaceae</taxon>
        <taxon>Xylaria</taxon>
    </lineage>
</organism>
<reference evidence="1" key="1">
    <citation type="submission" date="2022-10" db="EMBL/GenBank/DDBJ databases">
        <title>Genome Sequence of Xylaria curta.</title>
        <authorList>
            <person name="Buettner E."/>
        </authorList>
    </citation>
    <scope>NUCLEOTIDE SEQUENCE</scope>
    <source>
        <strain evidence="1">Babe10</strain>
    </source>
</reference>
<keyword evidence="2" id="KW-1185">Reference proteome</keyword>
<proteinExistence type="predicted"/>
<sequence length="304" mass="33961">MPDRHSVLFKSGKFVKGIPIVYGWSHDDGSGSALPASDYQNEEEMKVAFKPFSHALTDDDFKTLFSLYPASDFETELSNFKCNKRDSDPEVPVHFFRLSRMLRDILFTCSSLSFGYEMSRQSKALDRTFPGVRLYDLNQSMLTPMMATVGLPHMGVCHGSDTHYILNGLFPEGTVEEADQSLARSMTAAFINFAYTGNPTVPGDEHFDQWPESFPENFNEGSIPSSFNLQLVGGPFGTGPGTLKTKDNSYWARFTDAVQIPMGQDMGYGEMGSATSQARQQLIEREKLVERCLFIDTLSEKLGI</sequence>
<evidence type="ECO:0000313" key="1">
    <source>
        <dbReference type="EMBL" id="KAJ2970239.1"/>
    </source>
</evidence>
<protein>
    <submittedName>
        <fullName evidence="1">Uncharacterized protein</fullName>
    </submittedName>
</protein>
<gene>
    <name evidence="1" type="ORF">NUW58_g9756</name>
</gene>
<name>A0ACC1MVF1_9PEZI</name>
<accession>A0ACC1MVF1</accession>
<dbReference type="Proteomes" id="UP001143856">
    <property type="component" value="Unassembled WGS sequence"/>
</dbReference>
<evidence type="ECO:0000313" key="2">
    <source>
        <dbReference type="Proteomes" id="UP001143856"/>
    </source>
</evidence>
<comment type="caution">
    <text evidence="1">The sequence shown here is derived from an EMBL/GenBank/DDBJ whole genome shotgun (WGS) entry which is preliminary data.</text>
</comment>